<keyword evidence="8 9" id="KW-0807">Transducer</keyword>
<keyword evidence="7 10" id="KW-0472">Membrane</keyword>
<dbReference type="RefSeq" id="XP_054850201.1">
    <property type="nucleotide sequence ID" value="XM_054994226.1"/>
</dbReference>
<evidence type="ECO:0000256" key="3">
    <source>
        <dbReference type="ARBA" id="ARBA00022606"/>
    </source>
</evidence>
<keyword evidence="2 10" id="KW-1003">Cell membrane</keyword>
<dbReference type="InterPro" id="IPR000276">
    <property type="entry name" value="GPCR_Rhodpsn"/>
</dbReference>
<reference evidence="13" key="1">
    <citation type="submission" date="2025-08" db="UniProtKB">
        <authorList>
            <consortium name="RefSeq"/>
        </authorList>
    </citation>
    <scope>IDENTIFICATION</scope>
    <source>
        <tissue evidence="13">Blood</tissue>
    </source>
</reference>
<dbReference type="PRINTS" id="PR00237">
    <property type="entry name" value="GPCRRHODOPSN"/>
</dbReference>
<feature type="transmembrane region" description="Helical" evidence="10">
    <location>
        <begin position="237"/>
        <end position="262"/>
    </location>
</feature>
<dbReference type="PROSITE" id="PS00237">
    <property type="entry name" value="G_PROTEIN_RECEP_F1_1"/>
    <property type="match status" value="1"/>
</dbReference>
<keyword evidence="9" id="KW-0297">G-protein coupled receptor</keyword>
<feature type="transmembrane region" description="Helical" evidence="10">
    <location>
        <begin position="197"/>
        <end position="225"/>
    </location>
</feature>
<evidence type="ECO:0000256" key="6">
    <source>
        <dbReference type="ARBA" id="ARBA00022989"/>
    </source>
</evidence>
<name>A0AA97LCT1_EUBMA</name>
<dbReference type="GO" id="GO:0005886">
    <property type="term" value="C:plasma membrane"/>
    <property type="evidence" value="ECO:0007669"/>
    <property type="project" value="UniProtKB-SubCell"/>
</dbReference>
<keyword evidence="12" id="KW-1185">Reference proteome</keyword>
<proteinExistence type="inferred from homology"/>
<evidence type="ECO:0000256" key="8">
    <source>
        <dbReference type="ARBA" id="ARBA00023224"/>
    </source>
</evidence>
<dbReference type="Proteomes" id="UP001190640">
    <property type="component" value="Chromosome 12"/>
</dbReference>
<feature type="transmembrane region" description="Helical" evidence="10">
    <location>
        <begin position="142"/>
        <end position="164"/>
    </location>
</feature>
<dbReference type="Gene3D" id="1.20.1070.10">
    <property type="entry name" value="Rhodopsin 7-helix transmembrane proteins"/>
    <property type="match status" value="1"/>
</dbReference>
<evidence type="ECO:0000256" key="7">
    <source>
        <dbReference type="ARBA" id="ARBA00023136"/>
    </source>
</evidence>
<dbReference type="InterPro" id="IPR017452">
    <property type="entry name" value="GPCR_Rhodpsn_7TM"/>
</dbReference>
<dbReference type="GeneID" id="129339644"/>
<dbReference type="PRINTS" id="PR00245">
    <property type="entry name" value="OLFACTORYR"/>
</dbReference>
<evidence type="ECO:0000313" key="13">
    <source>
        <dbReference type="RefSeq" id="XP_054850201.1"/>
    </source>
</evidence>
<comment type="subcellular location">
    <subcellularLocation>
        <location evidence="1 10">Cell membrane</location>
        <topology evidence="1 10">Multi-pass membrane protein</topology>
    </subcellularLocation>
</comment>
<evidence type="ECO:0000313" key="12">
    <source>
        <dbReference type="Proteomes" id="UP001190640"/>
    </source>
</evidence>
<dbReference type="KEGG" id="emc:129339644"/>
<dbReference type="InterPro" id="IPR000725">
    <property type="entry name" value="Olfact_rcpt"/>
</dbReference>
<protein>
    <recommendedName>
        <fullName evidence="10">Olfactory receptor</fullName>
    </recommendedName>
</protein>
<keyword evidence="9" id="KW-0675">Receptor</keyword>
<keyword evidence="3 10" id="KW-0716">Sensory transduction</keyword>
<feature type="transmembrane region" description="Helical" evidence="10">
    <location>
        <begin position="274"/>
        <end position="292"/>
    </location>
</feature>
<keyword evidence="6 10" id="KW-1133">Transmembrane helix</keyword>
<dbReference type="Pfam" id="PF13853">
    <property type="entry name" value="7tm_4"/>
    <property type="match status" value="1"/>
</dbReference>
<feature type="transmembrane region" description="Helical" evidence="10">
    <location>
        <begin position="71"/>
        <end position="95"/>
    </location>
</feature>
<evidence type="ECO:0000259" key="11">
    <source>
        <dbReference type="PROSITE" id="PS50262"/>
    </source>
</evidence>
<dbReference type="GO" id="GO:0004984">
    <property type="term" value="F:olfactory receptor activity"/>
    <property type="evidence" value="ECO:0007669"/>
    <property type="project" value="InterPro"/>
</dbReference>
<feature type="transmembrane region" description="Helical" evidence="10">
    <location>
        <begin position="25"/>
        <end position="50"/>
    </location>
</feature>
<dbReference type="PANTHER" id="PTHR26453">
    <property type="entry name" value="OLFACTORY RECEPTOR"/>
    <property type="match status" value="1"/>
</dbReference>
<evidence type="ECO:0000256" key="4">
    <source>
        <dbReference type="ARBA" id="ARBA00022692"/>
    </source>
</evidence>
<feature type="transmembrane region" description="Helical" evidence="10">
    <location>
        <begin position="101"/>
        <end position="121"/>
    </location>
</feature>
<feature type="domain" description="G-protein coupled receptors family 1 profile" evidence="11">
    <location>
        <begin position="41"/>
        <end position="290"/>
    </location>
</feature>
<keyword evidence="5 10" id="KW-0552">Olfaction</keyword>
<comment type="similarity">
    <text evidence="9">Belongs to the G-protein coupled receptor 1 family.</text>
</comment>
<sequence length="314" mass="34878">MAPENFTFIKEIILVGLSNDRETQILLFVLILLIYSFTLVGNLGIIMLVVADSHLHTPMYFFLAHLSSMEICYVSSTIPQMLAHLFTGHAALSLIHCALQMYIALSLASAEALLLGVMAYDRYIAICHPLTYATSMGRWRQLQLASACWVCGFLGSVICVFLTFSHPFCGSGLINHFICELPMMLKVACDDTHITEIIIFLLAATVLLGPLSIILASYGLILFSVSQMRSARGLHKAFSTCGSHLAVVTLFYGTTIFIYIVPHSGTSPDNEKKITMFYVVVTPFLNPIIYTLRNKDIHEALAKVVRRLGFEQKN</sequence>
<evidence type="ECO:0000256" key="10">
    <source>
        <dbReference type="RuleBase" id="RU363047"/>
    </source>
</evidence>
<accession>A0AA97LCT1</accession>
<gene>
    <name evidence="13" type="primary">LOC129339644</name>
</gene>
<dbReference type="AlphaFoldDB" id="A0AA97LCT1"/>
<dbReference type="PROSITE" id="PS50262">
    <property type="entry name" value="G_PROTEIN_RECEP_F1_2"/>
    <property type="match status" value="1"/>
</dbReference>
<dbReference type="FunFam" id="1.20.1070.10:FF:000001">
    <property type="entry name" value="Olfactory receptor"/>
    <property type="match status" value="1"/>
</dbReference>
<keyword evidence="4 9" id="KW-0812">Transmembrane</keyword>
<evidence type="ECO:0000256" key="5">
    <source>
        <dbReference type="ARBA" id="ARBA00022725"/>
    </source>
</evidence>
<dbReference type="SUPFAM" id="SSF81321">
    <property type="entry name" value="Family A G protein-coupled receptor-like"/>
    <property type="match status" value="1"/>
</dbReference>
<evidence type="ECO:0000256" key="2">
    <source>
        <dbReference type="ARBA" id="ARBA00022475"/>
    </source>
</evidence>
<organism evidence="12 13">
    <name type="scientific">Eublepharis macularius</name>
    <name type="common">Leopard gecko</name>
    <name type="synonym">Cyrtodactylus macularius</name>
    <dbReference type="NCBI Taxonomy" id="481883"/>
    <lineage>
        <taxon>Eukaryota</taxon>
        <taxon>Metazoa</taxon>
        <taxon>Chordata</taxon>
        <taxon>Craniata</taxon>
        <taxon>Vertebrata</taxon>
        <taxon>Euteleostomi</taxon>
        <taxon>Lepidosauria</taxon>
        <taxon>Squamata</taxon>
        <taxon>Bifurcata</taxon>
        <taxon>Gekkota</taxon>
        <taxon>Eublepharidae</taxon>
        <taxon>Eublepharinae</taxon>
        <taxon>Eublepharis</taxon>
    </lineage>
</organism>
<evidence type="ECO:0000256" key="9">
    <source>
        <dbReference type="RuleBase" id="RU000688"/>
    </source>
</evidence>
<evidence type="ECO:0000256" key="1">
    <source>
        <dbReference type="ARBA" id="ARBA00004651"/>
    </source>
</evidence>
<dbReference type="GO" id="GO:0004930">
    <property type="term" value="F:G protein-coupled receptor activity"/>
    <property type="evidence" value="ECO:0007669"/>
    <property type="project" value="UniProtKB-KW"/>
</dbReference>